<name>A0AB34JP81_PRYPA</name>
<evidence type="ECO:0000313" key="1">
    <source>
        <dbReference type="EMBL" id="KAL1523743.1"/>
    </source>
</evidence>
<dbReference type="EMBL" id="JBGBPQ010000005">
    <property type="protein sequence ID" value="KAL1523743.1"/>
    <property type="molecule type" value="Genomic_DNA"/>
</dbReference>
<keyword evidence="2" id="KW-1185">Reference proteome</keyword>
<proteinExistence type="predicted"/>
<reference evidence="1 2" key="1">
    <citation type="journal article" date="2024" name="Science">
        <title>Giant polyketide synthase enzymes in the biosynthesis of giant marine polyether toxins.</title>
        <authorList>
            <person name="Fallon T.R."/>
            <person name="Shende V.V."/>
            <person name="Wierzbicki I.H."/>
            <person name="Pendleton A.L."/>
            <person name="Watervoot N.F."/>
            <person name="Auber R.P."/>
            <person name="Gonzalez D.J."/>
            <person name="Wisecaver J.H."/>
            <person name="Moore B.S."/>
        </authorList>
    </citation>
    <scope>NUCLEOTIDE SEQUENCE [LARGE SCALE GENOMIC DNA]</scope>
    <source>
        <strain evidence="1 2">12B1</strain>
    </source>
</reference>
<protein>
    <recommendedName>
        <fullName evidence="3">Glutathione gamma-glutamylcysteinyltransferase</fullName>
    </recommendedName>
</protein>
<organism evidence="1 2">
    <name type="scientific">Prymnesium parvum</name>
    <name type="common">Toxic golden alga</name>
    <dbReference type="NCBI Taxonomy" id="97485"/>
    <lineage>
        <taxon>Eukaryota</taxon>
        <taxon>Haptista</taxon>
        <taxon>Haptophyta</taxon>
        <taxon>Prymnesiophyceae</taxon>
        <taxon>Prymnesiales</taxon>
        <taxon>Prymnesiaceae</taxon>
        <taxon>Prymnesium</taxon>
    </lineage>
</organism>
<gene>
    <name evidence="1" type="ORF">AB1Y20_018671</name>
</gene>
<sequence>MQRHPEEEQEADRDDASITRAQPTMELLLPSGWPDFFADRFSFIVSKRVFEGYAQQPSPCCAAASIAGAVNATLGKSALSSAAITHEEVASLLHTILCEQAEKKRKSVERLLGISSLEPLLKALRDDLAQTGRSLGGRREKGCSPKEAIARLTELCDVHCPRSEVQQSSTTEEQATWIALAGVLRTSDRAEDADNENDDEDETEGIVHGEGGATAEVLFAQKVVKLLKAFIGKVSGVEQLSPDQPRLLTSHVGNWGIRGAVRALREGRFDGDDPRSAKLQQWYNAMNEAIVQKDGQIDKPLAGKENSLSPDPHAACTANLGSISSLSVSTLASLRVAGMATPQIVLRKTDDERERRQSWAALKAAFAQERSALLLHHKNHYSLIFAMREWHSEDDMLVMEVLTARKGQRPTAWISWGEIHQTLISWSGYAIMQIYTDGSAART</sequence>
<evidence type="ECO:0000313" key="2">
    <source>
        <dbReference type="Proteomes" id="UP001515480"/>
    </source>
</evidence>
<dbReference type="AlphaFoldDB" id="A0AB34JP81"/>
<evidence type="ECO:0008006" key="3">
    <source>
        <dbReference type="Google" id="ProtNLM"/>
    </source>
</evidence>
<dbReference type="Proteomes" id="UP001515480">
    <property type="component" value="Unassembled WGS sequence"/>
</dbReference>
<accession>A0AB34JP81</accession>
<comment type="caution">
    <text evidence="1">The sequence shown here is derived from an EMBL/GenBank/DDBJ whole genome shotgun (WGS) entry which is preliminary data.</text>
</comment>